<dbReference type="RefSeq" id="WP_313833845.1">
    <property type="nucleotide sequence ID" value="NZ_JAQOUE010000001.1"/>
</dbReference>
<comment type="caution">
    <text evidence="3">The sequence shown here is derived from an EMBL/GenBank/DDBJ whole genome shotgun (WGS) entry which is preliminary data.</text>
</comment>
<feature type="domain" description="DUF2726" evidence="2">
    <location>
        <begin position="65"/>
        <end position="182"/>
    </location>
</feature>
<keyword evidence="1" id="KW-0472">Membrane</keyword>
<protein>
    <submittedName>
        <fullName evidence="3">DUF2726 domain-containing protein</fullName>
    </submittedName>
</protein>
<sequence length="190" mass="21375">MAASESLRALSIESLPLLSQVLMLGLTIVTFVLVYYLLQPWWSRRRETQGGNETTGPGAMTARARPLFSQSEMEFFNLLHLVSRDILLVFAKIPMRTLVQVNAEDEDARREFVKSIRALTADFVLVHPGTMRPNKIIMFGVENESGHLSSLTSLMKGLCQEAEIDFIRVEANKNYSAAELTELLGLREDD</sequence>
<keyword evidence="1" id="KW-1133">Transmembrane helix</keyword>
<accession>A0ABU3KA66</accession>
<organism evidence="3 4">
    <name type="scientific">Candidatus Nitronereus thalassa</name>
    <dbReference type="NCBI Taxonomy" id="3020898"/>
    <lineage>
        <taxon>Bacteria</taxon>
        <taxon>Pseudomonadati</taxon>
        <taxon>Nitrospirota</taxon>
        <taxon>Nitrospiria</taxon>
        <taxon>Nitrospirales</taxon>
        <taxon>Nitrospiraceae</taxon>
        <taxon>Candidatus Nitronereus</taxon>
    </lineage>
</organism>
<keyword evidence="1" id="KW-0812">Transmembrane</keyword>
<evidence type="ECO:0000256" key="1">
    <source>
        <dbReference type="SAM" id="Phobius"/>
    </source>
</evidence>
<dbReference type="InterPro" id="IPR024402">
    <property type="entry name" value="DUF2726"/>
</dbReference>
<dbReference type="Proteomes" id="UP001250932">
    <property type="component" value="Unassembled WGS sequence"/>
</dbReference>
<gene>
    <name evidence="3" type="ORF">PPG34_13095</name>
</gene>
<evidence type="ECO:0000313" key="3">
    <source>
        <dbReference type="EMBL" id="MDT7043291.1"/>
    </source>
</evidence>
<dbReference type="EMBL" id="JAQOUE010000001">
    <property type="protein sequence ID" value="MDT7043291.1"/>
    <property type="molecule type" value="Genomic_DNA"/>
</dbReference>
<evidence type="ECO:0000259" key="2">
    <source>
        <dbReference type="Pfam" id="PF10881"/>
    </source>
</evidence>
<feature type="transmembrane region" description="Helical" evidence="1">
    <location>
        <begin position="17"/>
        <end position="38"/>
    </location>
</feature>
<dbReference type="Pfam" id="PF10881">
    <property type="entry name" value="DUF2726"/>
    <property type="match status" value="1"/>
</dbReference>
<reference evidence="3 4" key="1">
    <citation type="journal article" date="2023" name="ISME J.">
        <title>Cultivation and genomic characterization of novel and ubiquitous marine nitrite-oxidizing bacteria from the Nitrospirales.</title>
        <authorList>
            <person name="Mueller A.J."/>
            <person name="Daebeler A."/>
            <person name="Herbold C.W."/>
            <person name="Kirkegaard R.H."/>
            <person name="Daims H."/>
        </authorList>
    </citation>
    <scope>NUCLEOTIDE SEQUENCE [LARGE SCALE GENOMIC DNA]</scope>
    <source>
        <strain evidence="3 4">EB</strain>
    </source>
</reference>
<proteinExistence type="predicted"/>
<name>A0ABU3KA66_9BACT</name>
<evidence type="ECO:0000313" key="4">
    <source>
        <dbReference type="Proteomes" id="UP001250932"/>
    </source>
</evidence>
<keyword evidence="4" id="KW-1185">Reference proteome</keyword>